<dbReference type="STRING" id="1884261.A0A5C3Q3S3"/>
<dbReference type="AlphaFoldDB" id="A0A5C3Q3S3"/>
<proteinExistence type="predicted"/>
<evidence type="ECO:0008006" key="3">
    <source>
        <dbReference type="Google" id="ProtNLM"/>
    </source>
</evidence>
<dbReference type="EMBL" id="ML178860">
    <property type="protein sequence ID" value="TFK96441.1"/>
    <property type="molecule type" value="Genomic_DNA"/>
</dbReference>
<protein>
    <recommendedName>
        <fullName evidence="3">Tc1-like transposase DDE domain-containing protein</fullName>
    </recommendedName>
</protein>
<name>A0A5C3Q3S3_9AGAR</name>
<keyword evidence="2" id="KW-1185">Reference proteome</keyword>
<sequence>LIFLPPYSPDFNPIEESFSCGVSFQSSHSLSLLITKLVFLSVKAYLCQHYRQFQDSETPALDLELACYAALTPEKVYGWFSHLGYV</sequence>
<evidence type="ECO:0000313" key="1">
    <source>
        <dbReference type="EMBL" id="TFK96441.1"/>
    </source>
</evidence>
<gene>
    <name evidence="1" type="ORF">BDV98DRAFT_479117</name>
</gene>
<accession>A0A5C3Q3S3</accession>
<evidence type="ECO:0000313" key="2">
    <source>
        <dbReference type="Proteomes" id="UP000305067"/>
    </source>
</evidence>
<feature type="non-terminal residue" evidence="1">
    <location>
        <position position="1"/>
    </location>
</feature>
<dbReference type="Proteomes" id="UP000305067">
    <property type="component" value="Unassembled WGS sequence"/>
</dbReference>
<feature type="non-terminal residue" evidence="1">
    <location>
        <position position="86"/>
    </location>
</feature>
<dbReference type="OrthoDB" id="2266637at2759"/>
<reference evidence="1 2" key="1">
    <citation type="journal article" date="2019" name="Nat. Ecol. Evol.">
        <title>Megaphylogeny resolves global patterns of mushroom evolution.</title>
        <authorList>
            <person name="Varga T."/>
            <person name="Krizsan K."/>
            <person name="Foldi C."/>
            <person name="Dima B."/>
            <person name="Sanchez-Garcia M."/>
            <person name="Sanchez-Ramirez S."/>
            <person name="Szollosi G.J."/>
            <person name="Szarkandi J.G."/>
            <person name="Papp V."/>
            <person name="Albert L."/>
            <person name="Andreopoulos W."/>
            <person name="Angelini C."/>
            <person name="Antonin V."/>
            <person name="Barry K.W."/>
            <person name="Bougher N.L."/>
            <person name="Buchanan P."/>
            <person name="Buyck B."/>
            <person name="Bense V."/>
            <person name="Catcheside P."/>
            <person name="Chovatia M."/>
            <person name="Cooper J."/>
            <person name="Damon W."/>
            <person name="Desjardin D."/>
            <person name="Finy P."/>
            <person name="Geml J."/>
            <person name="Haridas S."/>
            <person name="Hughes K."/>
            <person name="Justo A."/>
            <person name="Karasinski D."/>
            <person name="Kautmanova I."/>
            <person name="Kiss B."/>
            <person name="Kocsube S."/>
            <person name="Kotiranta H."/>
            <person name="LaButti K.M."/>
            <person name="Lechner B.E."/>
            <person name="Liimatainen K."/>
            <person name="Lipzen A."/>
            <person name="Lukacs Z."/>
            <person name="Mihaltcheva S."/>
            <person name="Morgado L.N."/>
            <person name="Niskanen T."/>
            <person name="Noordeloos M.E."/>
            <person name="Ohm R.A."/>
            <person name="Ortiz-Santana B."/>
            <person name="Ovrebo C."/>
            <person name="Racz N."/>
            <person name="Riley R."/>
            <person name="Savchenko A."/>
            <person name="Shiryaev A."/>
            <person name="Soop K."/>
            <person name="Spirin V."/>
            <person name="Szebenyi C."/>
            <person name="Tomsovsky M."/>
            <person name="Tulloss R.E."/>
            <person name="Uehling J."/>
            <person name="Grigoriev I.V."/>
            <person name="Vagvolgyi C."/>
            <person name="Papp T."/>
            <person name="Martin F.M."/>
            <person name="Miettinen O."/>
            <person name="Hibbett D.S."/>
            <person name="Nagy L.G."/>
        </authorList>
    </citation>
    <scope>NUCLEOTIDE SEQUENCE [LARGE SCALE GENOMIC DNA]</scope>
    <source>
        <strain evidence="1 2">CBS 309.79</strain>
    </source>
</reference>
<organism evidence="1 2">
    <name type="scientific">Pterulicium gracile</name>
    <dbReference type="NCBI Taxonomy" id="1884261"/>
    <lineage>
        <taxon>Eukaryota</taxon>
        <taxon>Fungi</taxon>
        <taxon>Dikarya</taxon>
        <taxon>Basidiomycota</taxon>
        <taxon>Agaricomycotina</taxon>
        <taxon>Agaricomycetes</taxon>
        <taxon>Agaricomycetidae</taxon>
        <taxon>Agaricales</taxon>
        <taxon>Pleurotineae</taxon>
        <taxon>Pterulaceae</taxon>
        <taxon>Pterulicium</taxon>
    </lineage>
</organism>